<proteinExistence type="predicted"/>
<gene>
    <name evidence="1" type="ORF">Hs30E_01850</name>
</gene>
<accession>A0A6A0BB89</accession>
<sequence>MSILSLQTDFMTVHREERVIENELVQNVTKFLFELAILPVANQSKDYRASLKTQIRPFLLKFP</sequence>
<evidence type="ECO:0000313" key="2">
    <source>
        <dbReference type="Proteomes" id="UP000480303"/>
    </source>
</evidence>
<evidence type="ECO:0000313" key="1">
    <source>
        <dbReference type="EMBL" id="GFH41634.1"/>
    </source>
</evidence>
<organism evidence="1 2">
    <name type="scientific">Pseudolactococcus hodotermopsidis</name>
    <dbReference type="NCBI Taxonomy" id="2709157"/>
    <lineage>
        <taxon>Bacteria</taxon>
        <taxon>Bacillati</taxon>
        <taxon>Bacillota</taxon>
        <taxon>Bacilli</taxon>
        <taxon>Lactobacillales</taxon>
        <taxon>Streptococcaceae</taxon>
        <taxon>Pseudolactococcus</taxon>
    </lineage>
</organism>
<dbReference type="AlphaFoldDB" id="A0A6A0BB89"/>
<protein>
    <submittedName>
        <fullName evidence="1">Uncharacterized protein</fullName>
    </submittedName>
</protein>
<dbReference type="Proteomes" id="UP000480303">
    <property type="component" value="Unassembled WGS sequence"/>
</dbReference>
<comment type="caution">
    <text evidence="1">The sequence shown here is derived from an EMBL/GenBank/DDBJ whole genome shotgun (WGS) entry which is preliminary data.</text>
</comment>
<name>A0A6A0BB89_9LACT</name>
<dbReference type="EMBL" id="BLLI01000003">
    <property type="protein sequence ID" value="GFH41634.1"/>
    <property type="molecule type" value="Genomic_DNA"/>
</dbReference>
<keyword evidence="2" id="KW-1185">Reference proteome</keyword>
<reference evidence="1 2" key="1">
    <citation type="submission" date="2020-02" db="EMBL/GenBank/DDBJ databases">
        <title>Draft genome sequence of Lactococcus sp. Hs30E4-3.</title>
        <authorList>
            <person name="Noda S."/>
            <person name="Yuki M."/>
            <person name="Ohkuma M."/>
        </authorList>
    </citation>
    <scope>NUCLEOTIDE SEQUENCE [LARGE SCALE GENOMIC DNA]</scope>
    <source>
        <strain evidence="1 2">Hs30E4-3</strain>
    </source>
</reference>